<dbReference type="Pfam" id="PF13561">
    <property type="entry name" value="adh_short_C2"/>
    <property type="match status" value="1"/>
</dbReference>
<evidence type="ECO:0000313" key="5">
    <source>
        <dbReference type="Proteomes" id="UP000482800"/>
    </source>
</evidence>
<dbReference type="InterPro" id="IPR002347">
    <property type="entry name" value="SDR_fam"/>
</dbReference>
<sequence>MKLTERVALVTGASRGIGRSTALALAADGATVAVNYRAGKDSAHEVVEAIEAAGGRAAAFAADVSVYEEARGLVQEVIEAFGDLHILVNNAGIAKDALIYHMEPEDWLDVMKVNFGGTFNCTKSVLEHFMVTRDGVIVNVSSVMGERGWTGESNYAASKGAIDAFTRASAVELARFGIRVNAVLPGFVPTDLVAGLSEGEAAKHMKRQIPMRRFAMVEEVAGAIRFLSGPESNYLTGVLLNVDGGGMAGLGLGRSKW</sequence>
<comment type="caution">
    <text evidence="4">The sequence shown here is derived from an EMBL/GenBank/DDBJ whole genome shotgun (WGS) entry which is preliminary data.</text>
</comment>
<proteinExistence type="inferred from homology"/>
<dbReference type="PRINTS" id="PR00080">
    <property type="entry name" value="SDRFAMILY"/>
</dbReference>
<dbReference type="SUPFAM" id="SSF51735">
    <property type="entry name" value="NAD(P)-binding Rossmann-fold domains"/>
    <property type="match status" value="1"/>
</dbReference>
<dbReference type="InterPro" id="IPR050259">
    <property type="entry name" value="SDR"/>
</dbReference>
<evidence type="ECO:0000259" key="3">
    <source>
        <dbReference type="SMART" id="SM00822"/>
    </source>
</evidence>
<keyword evidence="5" id="KW-1185">Reference proteome</keyword>
<name>A0A6V8KDU0_9ACTN</name>
<dbReference type="PANTHER" id="PTHR42879">
    <property type="entry name" value="3-OXOACYL-(ACYL-CARRIER-PROTEIN) REDUCTASE"/>
    <property type="match status" value="1"/>
</dbReference>
<dbReference type="NCBIfam" id="NF005559">
    <property type="entry name" value="PRK07231.1"/>
    <property type="match status" value="1"/>
</dbReference>
<organism evidence="4 5">
    <name type="scientific">Phytohabitans houttuyneae</name>
    <dbReference type="NCBI Taxonomy" id="1076126"/>
    <lineage>
        <taxon>Bacteria</taxon>
        <taxon>Bacillati</taxon>
        <taxon>Actinomycetota</taxon>
        <taxon>Actinomycetes</taxon>
        <taxon>Micromonosporales</taxon>
        <taxon>Micromonosporaceae</taxon>
    </lineage>
</organism>
<feature type="domain" description="Ketoreductase" evidence="3">
    <location>
        <begin position="6"/>
        <end position="188"/>
    </location>
</feature>
<evidence type="ECO:0000256" key="1">
    <source>
        <dbReference type="ARBA" id="ARBA00006484"/>
    </source>
</evidence>
<dbReference type="PANTHER" id="PTHR42879:SF2">
    <property type="entry name" value="3-OXOACYL-[ACYL-CARRIER-PROTEIN] REDUCTASE FABG"/>
    <property type="match status" value="1"/>
</dbReference>
<reference evidence="4 5" key="2">
    <citation type="submission" date="2020-03" db="EMBL/GenBank/DDBJ databases">
        <authorList>
            <person name="Ichikawa N."/>
            <person name="Kimura A."/>
            <person name="Kitahashi Y."/>
            <person name="Uohara A."/>
        </authorList>
    </citation>
    <scope>NUCLEOTIDE SEQUENCE [LARGE SCALE GENOMIC DNA]</scope>
    <source>
        <strain evidence="4 5">NBRC 108639</strain>
    </source>
</reference>
<dbReference type="FunFam" id="3.40.50.720:FF:000173">
    <property type="entry name" value="3-oxoacyl-[acyl-carrier protein] reductase"/>
    <property type="match status" value="1"/>
</dbReference>
<dbReference type="InterPro" id="IPR036291">
    <property type="entry name" value="NAD(P)-bd_dom_sf"/>
</dbReference>
<dbReference type="EMBL" id="BLPF01000003">
    <property type="protein sequence ID" value="GFJ83383.1"/>
    <property type="molecule type" value="Genomic_DNA"/>
</dbReference>
<dbReference type="Proteomes" id="UP000482800">
    <property type="component" value="Unassembled WGS sequence"/>
</dbReference>
<dbReference type="Gene3D" id="3.40.50.720">
    <property type="entry name" value="NAD(P)-binding Rossmann-like Domain"/>
    <property type="match status" value="1"/>
</dbReference>
<evidence type="ECO:0000313" key="4">
    <source>
        <dbReference type="EMBL" id="GFJ83383.1"/>
    </source>
</evidence>
<dbReference type="NCBIfam" id="NF009466">
    <property type="entry name" value="PRK12826.1-2"/>
    <property type="match status" value="1"/>
</dbReference>
<evidence type="ECO:0000256" key="2">
    <source>
        <dbReference type="ARBA" id="ARBA00023002"/>
    </source>
</evidence>
<reference evidence="4 5" key="1">
    <citation type="submission" date="2020-03" db="EMBL/GenBank/DDBJ databases">
        <title>Whole genome shotgun sequence of Phytohabitans houttuyneae NBRC 108639.</title>
        <authorList>
            <person name="Komaki H."/>
            <person name="Tamura T."/>
        </authorList>
    </citation>
    <scope>NUCLEOTIDE SEQUENCE [LARGE SCALE GENOMIC DNA]</scope>
    <source>
        <strain evidence="4 5">NBRC 108639</strain>
    </source>
</reference>
<comment type="similarity">
    <text evidence="1">Belongs to the short-chain dehydrogenases/reductases (SDR) family.</text>
</comment>
<dbReference type="AlphaFoldDB" id="A0A6V8KDU0"/>
<dbReference type="InterPro" id="IPR057326">
    <property type="entry name" value="KR_dom"/>
</dbReference>
<dbReference type="RefSeq" id="WP_173065792.1">
    <property type="nucleotide sequence ID" value="NZ_BAABGO010000020.1"/>
</dbReference>
<gene>
    <name evidence="4" type="primary">fabG_6</name>
    <name evidence="4" type="ORF">Phou_075630</name>
</gene>
<accession>A0A6V8KDU0</accession>
<dbReference type="SMART" id="SM00822">
    <property type="entry name" value="PKS_KR"/>
    <property type="match status" value="1"/>
</dbReference>
<dbReference type="GO" id="GO:0016491">
    <property type="term" value="F:oxidoreductase activity"/>
    <property type="evidence" value="ECO:0007669"/>
    <property type="project" value="UniProtKB-KW"/>
</dbReference>
<dbReference type="PRINTS" id="PR00081">
    <property type="entry name" value="GDHRDH"/>
</dbReference>
<protein>
    <submittedName>
        <fullName evidence="4">Beta-ketoacyl-ACP reductase</fullName>
    </submittedName>
</protein>
<keyword evidence="2" id="KW-0560">Oxidoreductase</keyword>